<keyword evidence="4 5" id="KW-0274">FAD</keyword>
<dbReference type="PROSITE" id="PS00623">
    <property type="entry name" value="GMC_OXRED_1"/>
    <property type="match status" value="1"/>
</dbReference>
<keyword evidence="9" id="KW-1185">Reference proteome</keyword>
<feature type="binding site" evidence="5">
    <location>
        <position position="281"/>
    </location>
    <ligand>
        <name>FAD</name>
        <dbReference type="ChEBI" id="CHEBI:57692"/>
    </ligand>
</feature>
<protein>
    <submittedName>
        <fullName evidence="10">Glucose dehydrogenase [FAD, quinone]-like</fullName>
    </submittedName>
</protein>
<evidence type="ECO:0000256" key="3">
    <source>
        <dbReference type="ARBA" id="ARBA00022630"/>
    </source>
</evidence>
<dbReference type="InterPro" id="IPR012132">
    <property type="entry name" value="GMC_OxRdtase"/>
</dbReference>
<evidence type="ECO:0000313" key="10">
    <source>
        <dbReference type="RefSeq" id="XP_022831333.1"/>
    </source>
</evidence>
<dbReference type="RefSeq" id="XP_022831333.1">
    <property type="nucleotide sequence ID" value="XM_022975565.1"/>
</dbReference>
<accession>A0A9J7EHX1</accession>
<dbReference type="Gene3D" id="3.30.560.10">
    <property type="entry name" value="Glucose Oxidase, domain 3"/>
    <property type="match status" value="1"/>
</dbReference>
<dbReference type="PIRSF" id="PIRSF000137">
    <property type="entry name" value="Alcohol_oxidase"/>
    <property type="match status" value="1"/>
</dbReference>
<evidence type="ECO:0000313" key="9">
    <source>
        <dbReference type="Proteomes" id="UP000301870"/>
    </source>
</evidence>
<evidence type="ECO:0000256" key="2">
    <source>
        <dbReference type="ARBA" id="ARBA00010790"/>
    </source>
</evidence>
<dbReference type="GeneID" id="111359872"/>
<dbReference type="Pfam" id="PF00732">
    <property type="entry name" value="GMC_oxred_N"/>
    <property type="match status" value="1"/>
</dbReference>
<gene>
    <name evidence="10" type="primary">LOC111359872</name>
</gene>
<feature type="domain" description="Glucose-methanol-choline oxidoreductase N-terminal" evidence="7">
    <location>
        <begin position="136"/>
        <end position="159"/>
    </location>
</feature>
<dbReference type="PROSITE" id="PS00624">
    <property type="entry name" value="GMC_OXRED_2"/>
    <property type="match status" value="1"/>
</dbReference>
<dbReference type="OrthoDB" id="269227at2759"/>
<keyword evidence="3 6" id="KW-0285">Flavoprotein</keyword>
<evidence type="ECO:0000259" key="7">
    <source>
        <dbReference type="PROSITE" id="PS00623"/>
    </source>
</evidence>
<reference evidence="10" key="1">
    <citation type="submission" date="2025-08" db="UniProtKB">
        <authorList>
            <consortium name="RefSeq"/>
        </authorList>
    </citation>
    <scope>IDENTIFICATION</scope>
    <source>
        <strain evidence="10">Ishihara</strain>
        <tissue evidence="10">Whole body</tissue>
    </source>
</reference>
<sequence length="621" mass="68050">MSLNITTSPCWSQLISTAGITPSTIAAVFQCFAAANLLLLDDNSVPDVSTDYDSGEFDFIIIGAGSAGSVVANRLSEIEDWNILLLEAGGVPPIASDIPGLQTVLYGTENDWQYTTVNNGITSQGLINGSVAWTKGKMLGGSSSINALAYVPGNTQDYQNWYNAGNEEWSLEHVDRCFKKLESLQNENMLQDPNIKDLYGHDGLLKINRFNHTQRTYTDFVINSWDNIGFEKVSDFKATNFLGSGVIMATATNGVRQSTNKAYLQPVKDRSNLIIMTDSLVTKILVNDTLSAYGVEVEKDGQKKVYYASKEIILSAGSVSSPQLLMLSGVGPKEHLESNNIETLVDSPMVGQNLQDHALLPITIYGNAPGEKTLLDVISDVTEYAIKQEGIFAQSSIISDVAAFYSTVEDATYPNIETHLTIVNKNSNTLEYSLQASFRYNDSVLASIADLNKDYAIYLFEAILLHPYSKGNISLQSNDPKDAPLIYANYFDDSRDLDVAVAGIKMATKILDTPYFKMINAFLGRMNVPECNEYELDSEDYWRCISKNLVSSIFHPMGSCKMGSDISTSVVNSRLQVHGVSNLRVIDAGVFPSTISGNINGACIMVGERGSELIKEDYNKE</sequence>
<dbReference type="Pfam" id="PF05199">
    <property type="entry name" value="GMC_oxred_C"/>
    <property type="match status" value="1"/>
</dbReference>
<dbReference type="SUPFAM" id="SSF54373">
    <property type="entry name" value="FAD-linked reductases, C-terminal domain"/>
    <property type="match status" value="1"/>
</dbReference>
<name>A0A9J7EHX1_SPOLT</name>
<dbReference type="GO" id="GO:0016614">
    <property type="term" value="F:oxidoreductase activity, acting on CH-OH group of donors"/>
    <property type="evidence" value="ECO:0007669"/>
    <property type="project" value="InterPro"/>
</dbReference>
<evidence type="ECO:0000259" key="8">
    <source>
        <dbReference type="PROSITE" id="PS00624"/>
    </source>
</evidence>
<dbReference type="InterPro" id="IPR000172">
    <property type="entry name" value="GMC_OxRdtase_N"/>
</dbReference>
<dbReference type="GO" id="GO:0050660">
    <property type="term" value="F:flavin adenine dinucleotide binding"/>
    <property type="evidence" value="ECO:0007669"/>
    <property type="project" value="InterPro"/>
</dbReference>
<dbReference type="AlphaFoldDB" id="A0A9J7EHX1"/>
<proteinExistence type="inferred from homology"/>
<evidence type="ECO:0000256" key="5">
    <source>
        <dbReference type="PIRSR" id="PIRSR000137-2"/>
    </source>
</evidence>
<comment type="similarity">
    <text evidence="2 6">Belongs to the GMC oxidoreductase family.</text>
</comment>
<feature type="domain" description="Glucose-methanol-choline oxidoreductase N-terminal" evidence="8">
    <location>
        <begin position="317"/>
        <end position="331"/>
    </location>
</feature>
<evidence type="ECO:0000256" key="1">
    <source>
        <dbReference type="ARBA" id="ARBA00001974"/>
    </source>
</evidence>
<dbReference type="InterPro" id="IPR007867">
    <property type="entry name" value="GMC_OxRtase_C"/>
</dbReference>
<dbReference type="Gene3D" id="3.50.50.60">
    <property type="entry name" value="FAD/NAD(P)-binding domain"/>
    <property type="match status" value="1"/>
</dbReference>
<dbReference type="InterPro" id="IPR036188">
    <property type="entry name" value="FAD/NAD-bd_sf"/>
</dbReference>
<evidence type="ECO:0000256" key="4">
    <source>
        <dbReference type="ARBA" id="ARBA00022827"/>
    </source>
</evidence>
<dbReference type="KEGG" id="sliu:111359872"/>
<dbReference type="PANTHER" id="PTHR11552">
    <property type="entry name" value="GLUCOSE-METHANOL-CHOLINE GMC OXIDOREDUCTASE"/>
    <property type="match status" value="1"/>
</dbReference>
<comment type="cofactor">
    <cofactor evidence="1 5">
        <name>FAD</name>
        <dbReference type="ChEBI" id="CHEBI:57692"/>
    </cofactor>
</comment>
<dbReference type="SUPFAM" id="SSF51905">
    <property type="entry name" value="FAD/NAD(P)-binding domain"/>
    <property type="match status" value="1"/>
</dbReference>
<dbReference type="PANTHER" id="PTHR11552:SF147">
    <property type="entry name" value="CHOLINE DEHYDROGENASE, MITOCHONDRIAL"/>
    <property type="match status" value="1"/>
</dbReference>
<organism evidence="9 10">
    <name type="scientific">Spodoptera litura</name>
    <name type="common">Asian cotton leafworm</name>
    <dbReference type="NCBI Taxonomy" id="69820"/>
    <lineage>
        <taxon>Eukaryota</taxon>
        <taxon>Metazoa</taxon>
        <taxon>Ecdysozoa</taxon>
        <taxon>Arthropoda</taxon>
        <taxon>Hexapoda</taxon>
        <taxon>Insecta</taxon>
        <taxon>Pterygota</taxon>
        <taxon>Neoptera</taxon>
        <taxon>Endopterygota</taxon>
        <taxon>Lepidoptera</taxon>
        <taxon>Glossata</taxon>
        <taxon>Ditrysia</taxon>
        <taxon>Noctuoidea</taxon>
        <taxon>Noctuidae</taxon>
        <taxon>Amphipyrinae</taxon>
        <taxon>Spodoptera</taxon>
    </lineage>
</organism>
<evidence type="ECO:0000256" key="6">
    <source>
        <dbReference type="RuleBase" id="RU003968"/>
    </source>
</evidence>
<dbReference type="Proteomes" id="UP000301870">
    <property type="component" value="Chromosome 29"/>
</dbReference>